<organism evidence="3 4">
    <name type="scientific">Castellaniella defragrans</name>
    <name type="common">Alcaligenes defragrans</name>
    <dbReference type="NCBI Taxonomy" id="75697"/>
    <lineage>
        <taxon>Bacteria</taxon>
        <taxon>Pseudomonadati</taxon>
        <taxon>Pseudomonadota</taxon>
        <taxon>Betaproteobacteria</taxon>
        <taxon>Burkholderiales</taxon>
        <taxon>Alcaligenaceae</taxon>
        <taxon>Castellaniella</taxon>
    </lineage>
</organism>
<evidence type="ECO:0000313" key="3">
    <source>
        <dbReference type="EMBL" id="MBB6084136.1"/>
    </source>
</evidence>
<dbReference type="GO" id="GO:0005829">
    <property type="term" value="C:cytosol"/>
    <property type="evidence" value="ECO:0007669"/>
    <property type="project" value="TreeGrafter"/>
</dbReference>
<dbReference type="InterPro" id="IPR006073">
    <property type="entry name" value="GTP-bd"/>
</dbReference>
<evidence type="ECO:0000259" key="2">
    <source>
        <dbReference type="Pfam" id="PF01926"/>
    </source>
</evidence>
<sequence length="508" mass="54145">MTDASNPIDLAVVGHTNTGKTSLLRTLLRDESFGEVADRPGTTRHVESAQLLTETGQAILVLRDTPGLEDAMGVLDYLDQLSPPQERHDGPERIRRLLDSPEAAGRFEQECRVLATVLETDAALYVIDTRDPVLPKHRDELMLLAACGRPILPVLNFTRTALSDTTAWRDALARLGLHATVDFDTVAPALDGEGQLLDRLALMLDQHAAALQTLRADLDQQRLRRLQDATRLIAELLVDAAALRLPCSQDPTDMAAITLGLRKRTRDREQDCVHALLKRYRFSKATFPHHPLPLEGERWGMDLFNPQALRTFGIQVGKGMATGAMAGATIDVLTGGLSLGAAALLGAAIGGAWQGASQWGKRLVGRLAGNTEMTVDDPVLHLLGLRQLALVRALECRGHAAMRPIDGDLLARQAPPEPAAAAEAAADAGAGAGAGTGAGTGTGVPAAPEDAAAAAVPEPLRRLPPDVQRMLDEVRGHPEWSSIGEEPAPDARREALVGAMAQALFAAL</sequence>
<dbReference type="Gene3D" id="3.40.50.300">
    <property type="entry name" value="P-loop containing nucleotide triphosphate hydrolases"/>
    <property type="match status" value="1"/>
</dbReference>
<accession>A0A7W9TPT5</accession>
<comment type="caution">
    <text evidence="3">The sequence shown here is derived from an EMBL/GenBank/DDBJ whole genome shotgun (WGS) entry which is preliminary data.</text>
</comment>
<dbReference type="Pfam" id="PF11981">
    <property type="entry name" value="DUF3482"/>
    <property type="match status" value="1"/>
</dbReference>
<dbReference type="InterPro" id="IPR021871">
    <property type="entry name" value="DUF3482"/>
</dbReference>
<dbReference type="EMBL" id="JACHIB010000012">
    <property type="protein sequence ID" value="MBB6084136.1"/>
    <property type="molecule type" value="Genomic_DNA"/>
</dbReference>
<name>A0A7W9TPT5_CASDE</name>
<dbReference type="RefSeq" id="WP_043679409.1">
    <property type="nucleotide sequence ID" value="NZ_JACHIB010000012.1"/>
</dbReference>
<dbReference type="Pfam" id="PF01926">
    <property type="entry name" value="MMR_HSR1"/>
    <property type="match status" value="1"/>
</dbReference>
<evidence type="ECO:0000313" key="4">
    <source>
        <dbReference type="Proteomes" id="UP000541136"/>
    </source>
</evidence>
<dbReference type="PANTHER" id="PTHR42714">
    <property type="entry name" value="TRNA MODIFICATION GTPASE GTPBP3"/>
    <property type="match status" value="1"/>
</dbReference>
<feature type="compositionally biased region" description="Low complexity" evidence="1">
    <location>
        <begin position="443"/>
        <end position="458"/>
    </location>
</feature>
<dbReference type="PANTHER" id="PTHR42714:SF7">
    <property type="entry name" value="G DOMAIN-CONTAINING PROTEIN"/>
    <property type="match status" value="1"/>
</dbReference>
<evidence type="ECO:0000256" key="1">
    <source>
        <dbReference type="SAM" id="MobiDB-lite"/>
    </source>
</evidence>
<gene>
    <name evidence="3" type="ORF">HNR28_002181</name>
</gene>
<proteinExistence type="predicted"/>
<feature type="region of interest" description="Disordered" evidence="1">
    <location>
        <begin position="436"/>
        <end position="464"/>
    </location>
</feature>
<dbReference type="AlphaFoldDB" id="A0A7W9TPT5"/>
<dbReference type="Proteomes" id="UP000541136">
    <property type="component" value="Unassembled WGS sequence"/>
</dbReference>
<dbReference type="InterPro" id="IPR027417">
    <property type="entry name" value="P-loop_NTPase"/>
</dbReference>
<dbReference type="GO" id="GO:0005525">
    <property type="term" value="F:GTP binding"/>
    <property type="evidence" value="ECO:0007669"/>
    <property type="project" value="InterPro"/>
</dbReference>
<protein>
    <recommendedName>
        <fullName evidence="2">G domain-containing protein</fullName>
    </recommendedName>
</protein>
<feature type="domain" description="G" evidence="2">
    <location>
        <begin position="10"/>
        <end position="156"/>
    </location>
</feature>
<reference evidence="3 4" key="1">
    <citation type="submission" date="2020-08" db="EMBL/GenBank/DDBJ databases">
        <title>Genomic Encyclopedia of Type Strains, Phase IV (KMG-IV): sequencing the most valuable type-strain genomes for metagenomic binning, comparative biology and taxonomic classification.</title>
        <authorList>
            <person name="Goeker M."/>
        </authorList>
    </citation>
    <scope>NUCLEOTIDE SEQUENCE [LARGE SCALE GENOMIC DNA]</scope>
    <source>
        <strain evidence="3 4">DSM 12141</strain>
    </source>
</reference>
<dbReference type="SUPFAM" id="SSF52540">
    <property type="entry name" value="P-loop containing nucleoside triphosphate hydrolases"/>
    <property type="match status" value="1"/>
</dbReference>
<dbReference type="GO" id="GO:0030488">
    <property type="term" value="P:tRNA methylation"/>
    <property type="evidence" value="ECO:0007669"/>
    <property type="project" value="TreeGrafter"/>
</dbReference>
<dbReference type="GO" id="GO:0002098">
    <property type="term" value="P:tRNA wobble uridine modification"/>
    <property type="evidence" value="ECO:0007669"/>
    <property type="project" value="TreeGrafter"/>
</dbReference>